<dbReference type="EMBL" id="OV696697">
    <property type="protein sequence ID" value="CAH1242528.1"/>
    <property type="molecule type" value="Genomic_DNA"/>
</dbReference>
<evidence type="ECO:0000313" key="2">
    <source>
        <dbReference type="EMBL" id="CAH1242528.1"/>
    </source>
</evidence>
<protein>
    <submittedName>
        <fullName evidence="2">Hypp6803 protein</fullName>
    </submittedName>
</protein>
<organism evidence="2 3">
    <name type="scientific">Branchiostoma lanceolatum</name>
    <name type="common">Common lancelet</name>
    <name type="synonym">Amphioxus lanceolatum</name>
    <dbReference type="NCBI Taxonomy" id="7740"/>
    <lineage>
        <taxon>Eukaryota</taxon>
        <taxon>Metazoa</taxon>
        <taxon>Chordata</taxon>
        <taxon>Cephalochordata</taxon>
        <taxon>Leptocardii</taxon>
        <taxon>Amphioxiformes</taxon>
        <taxon>Branchiostomatidae</taxon>
        <taxon>Branchiostoma</taxon>
    </lineage>
</organism>
<sequence length="307" mass="35428">MLVAWLCPEEAEPGKCPRVTISVLKQYRKQITERRGNANCSIEGLLTYTSDKKETPGRVKLAKTGKTEYGNTIFADFYDEYFSVCLDSRKFRTEFKHERGREFSVKKEVSDVSETSDYHRSDNPAAAGRFLAQYFKIKGEKDSTTTRNNISKMKSLDKRLSEVQKELEGHDAGLFKPGGRHVRQGRNTMHRFNAEHLDCIRNLKADITATLIKLDEALNRVKRISSCERKTRKSRKDKQQRLKNKRQKQERIDTGMMEMLDAIAPNRADPITEDMIDAQAVRSLNLRKATYVFEHPTTCKPDIWRTG</sequence>
<name>A0A8J9YVK6_BRALA</name>
<keyword evidence="3" id="KW-1185">Reference proteome</keyword>
<gene>
    <name evidence="2" type="primary">Hypp6803</name>
    <name evidence="2" type="ORF">BLAG_LOCUS5817</name>
</gene>
<dbReference type="Proteomes" id="UP000838412">
    <property type="component" value="Chromosome 12"/>
</dbReference>
<evidence type="ECO:0000313" key="3">
    <source>
        <dbReference type="Proteomes" id="UP000838412"/>
    </source>
</evidence>
<feature type="region of interest" description="Disordered" evidence="1">
    <location>
        <begin position="227"/>
        <end position="252"/>
    </location>
</feature>
<accession>A0A8J9YVK6</accession>
<dbReference type="OrthoDB" id="10167848at2759"/>
<feature type="compositionally biased region" description="Basic residues" evidence="1">
    <location>
        <begin position="230"/>
        <end position="246"/>
    </location>
</feature>
<proteinExistence type="predicted"/>
<evidence type="ECO:0000256" key="1">
    <source>
        <dbReference type="SAM" id="MobiDB-lite"/>
    </source>
</evidence>
<dbReference type="AlphaFoldDB" id="A0A8J9YVK6"/>
<reference evidence="2" key="1">
    <citation type="submission" date="2022-01" db="EMBL/GenBank/DDBJ databases">
        <authorList>
            <person name="Braso-Vives M."/>
        </authorList>
    </citation>
    <scope>NUCLEOTIDE SEQUENCE</scope>
</reference>